<reference evidence="5 6" key="1">
    <citation type="submission" date="2020-08" db="EMBL/GenBank/DDBJ databases">
        <title>A Genomic Blueprint of the Chicken Gut Microbiome.</title>
        <authorList>
            <person name="Gilroy R."/>
            <person name="Ravi A."/>
            <person name="Getino M."/>
            <person name="Pursley I."/>
            <person name="Horton D.L."/>
            <person name="Alikhan N.-F."/>
            <person name="Baker D."/>
            <person name="Gharbi K."/>
            <person name="Hall N."/>
            <person name="Watson M."/>
            <person name="Adriaenssens E.M."/>
            <person name="Foster-Nyarko E."/>
            <person name="Jarju S."/>
            <person name="Secka A."/>
            <person name="Antonio M."/>
            <person name="Oren A."/>
            <person name="Chaudhuri R."/>
            <person name="La Ragione R.M."/>
            <person name="Hildebrand F."/>
            <person name="Pallen M.J."/>
        </authorList>
    </citation>
    <scope>NUCLEOTIDE SEQUENCE [LARGE SCALE GENOMIC DNA]</scope>
    <source>
        <strain evidence="5 6">Sa1YUN3</strain>
    </source>
</reference>
<dbReference type="SUPFAM" id="SSF51215">
    <property type="entry name" value="Regulatory protein AraC"/>
    <property type="match status" value="1"/>
</dbReference>
<dbReference type="RefSeq" id="WP_191709690.1">
    <property type="nucleotide sequence ID" value="NZ_JACSPQ010000001.1"/>
</dbReference>
<dbReference type="Pfam" id="PF12833">
    <property type="entry name" value="HTH_18"/>
    <property type="match status" value="1"/>
</dbReference>
<accession>A0ABR8V9N7</accession>
<keyword evidence="3" id="KW-0804">Transcription</keyword>
<feature type="domain" description="HTH araC/xylS-type" evidence="4">
    <location>
        <begin position="194"/>
        <end position="292"/>
    </location>
</feature>
<dbReference type="InterPro" id="IPR018060">
    <property type="entry name" value="HTH_AraC"/>
</dbReference>
<name>A0ABR8V9N7_9BACT</name>
<dbReference type="SUPFAM" id="SSF46689">
    <property type="entry name" value="Homeodomain-like"/>
    <property type="match status" value="2"/>
</dbReference>
<evidence type="ECO:0000313" key="5">
    <source>
        <dbReference type="EMBL" id="MBD8001471.1"/>
    </source>
</evidence>
<protein>
    <submittedName>
        <fullName evidence="5">AraC family transcriptional regulator</fullName>
    </submittedName>
</protein>
<dbReference type="PANTHER" id="PTHR43280:SF30">
    <property type="entry name" value="MMSAB OPERON REGULATORY PROTEIN"/>
    <property type="match status" value="1"/>
</dbReference>
<dbReference type="PANTHER" id="PTHR43280">
    <property type="entry name" value="ARAC-FAMILY TRANSCRIPTIONAL REGULATOR"/>
    <property type="match status" value="1"/>
</dbReference>
<comment type="caution">
    <text evidence="5">The sequence shown here is derived from an EMBL/GenBank/DDBJ whole genome shotgun (WGS) entry which is preliminary data.</text>
</comment>
<dbReference type="EMBL" id="JACSPQ010000001">
    <property type="protein sequence ID" value="MBD8001471.1"/>
    <property type="molecule type" value="Genomic_DNA"/>
</dbReference>
<dbReference type="Gene3D" id="1.10.10.60">
    <property type="entry name" value="Homeodomain-like"/>
    <property type="match status" value="2"/>
</dbReference>
<dbReference type="CDD" id="cd00093">
    <property type="entry name" value="HTH_XRE"/>
    <property type="match status" value="1"/>
</dbReference>
<evidence type="ECO:0000313" key="6">
    <source>
        <dbReference type="Proteomes" id="UP000616346"/>
    </source>
</evidence>
<dbReference type="PROSITE" id="PS01124">
    <property type="entry name" value="HTH_ARAC_FAMILY_2"/>
    <property type="match status" value="1"/>
</dbReference>
<keyword evidence="6" id="KW-1185">Reference proteome</keyword>
<evidence type="ECO:0000256" key="1">
    <source>
        <dbReference type="ARBA" id="ARBA00023015"/>
    </source>
</evidence>
<keyword evidence="1" id="KW-0805">Transcription regulation</keyword>
<dbReference type="CDD" id="cd06986">
    <property type="entry name" value="cupin_MmsR-like_N"/>
    <property type="match status" value="1"/>
</dbReference>
<dbReference type="InterPro" id="IPR001387">
    <property type="entry name" value="Cro/C1-type_HTH"/>
</dbReference>
<keyword evidence="2" id="KW-0238">DNA-binding</keyword>
<organism evidence="5 6">
    <name type="scientific">Phocaeicola faecium</name>
    <dbReference type="NCBI Taxonomy" id="2762213"/>
    <lineage>
        <taxon>Bacteria</taxon>
        <taxon>Pseudomonadati</taxon>
        <taxon>Bacteroidota</taxon>
        <taxon>Bacteroidia</taxon>
        <taxon>Bacteroidales</taxon>
        <taxon>Bacteroidaceae</taxon>
        <taxon>Phocaeicola</taxon>
    </lineage>
</organism>
<dbReference type="Proteomes" id="UP000616346">
    <property type="component" value="Unassembled WGS sequence"/>
</dbReference>
<evidence type="ECO:0000256" key="3">
    <source>
        <dbReference type="ARBA" id="ARBA00023163"/>
    </source>
</evidence>
<evidence type="ECO:0000259" key="4">
    <source>
        <dbReference type="PROSITE" id="PS01124"/>
    </source>
</evidence>
<dbReference type="InterPro" id="IPR003313">
    <property type="entry name" value="AraC-bd"/>
</dbReference>
<proteinExistence type="predicted"/>
<evidence type="ECO:0000256" key="2">
    <source>
        <dbReference type="ARBA" id="ARBA00023125"/>
    </source>
</evidence>
<dbReference type="InterPro" id="IPR009057">
    <property type="entry name" value="Homeodomain-like_sf"/>
</dbReference>
<dbReference type="Gene3D" id="2.60.120.280">
    <property type="entry name" value="Regulatory protein AraC"/>
    <property type="match status" value="1"/>
</dbReference>
<gene>
    <name evidence="5" type="ORF">H9626_04465</name>
</gene>
<dbReference type="InterPro" id="IPR037923">
    <property type="entry name" value="HTH-like"/>
</dbReference>
<sequence>MVRLKNGFNGERAIVLPQLIIRMMEKDPLVSMLHITDIGYYPKALHHFRERKQPIDQYVFIYCINGAGWFRINEREYAVSSNQYFILPAGVPHAYGASPDTPWTIYWIHFKGTLAPYYAQKAVHPVDIRPEIHSRISNRINLFEEIFNTLASGYSNENLHYVSSLFHYYLGSLKYVQQYRNAGEHQTDDENLSEIAIHYMKENLEKHLTLEELAEHIGYSPSHFSMLFKKKTGHSPLSYFNLLKIQEACFMLDTTGMKINQICYKVGIEDMYYFSRLFHKIMGISPREYRKLKKG</sequence>
<dbReference type="Pfam" id="PF02311">
    <property type="entry name" value="AraC_binding"/>
    <property type="match status" value="1"/>
</dbReference>
<dbReference type="SMART" id="SM00342">
    <property type="entry name" value="HTH_ARAC"/>
    <property type="match status" value="1"/>
</dbReference>